<dbReference type="Pfam" id="PF05987">
    <property type="entry name" value="DUF898"/>
    <property type="match status" value="1"/>
</dbReference>
<protein>
    <submittedName>
        <fullName evidence="2">DUF898 family protein</fullName>
    </submittedName>
</protein>
<dbReference type="RefSeq" id="WP_304377056.1">
    <property type="nucleotide sequence ID" value="NZ_JAUOZU010000009.1"/>
</dbReference>
<comment type="caution">
    <text evidence="2">The sequence shown here is derived from an EMBL/GenBank/DDBJ whole genome shotgun (WGS) entry which is preliminary data.</text>
</comment>
<feature type="transmembrane region" description="Helical" evidence="1">
    <location>
        <begin position="291"/>
        <end position="309"/>
    </location>
</feature>
<keyword evidence="1" id="KW-0472">Membrane</keyword>
<evidence type="ECO:0000256" key="1">
    <source>
        <dbReference type="SAM" id="Phobius"/>
    </source>
</evidence>
<keyword evidence="1" id="KW-0812">Transmembrane</keyword>
<feature type="transmembrane region" description="Helical" evidence="1">
    <location>
        <begin position="238"/>
        <end position="262"/>
    </location>
</feature>
<organism evidence="2 3">
    <name type="scientific">Rhizobium alvei</name>
    <dbReference type="NCBI Taxonomy" id="1132659"/>
    <lineage>
        <taxon>Bacteria</taxon>
        <taxon>Pseudomonadati</taxon>
        <taxon>Pseudomonadota</taxon>
        <taxon>Alphaproteobacteria</taxon>
        <taxon>Hyphomicrobiales</taxon>
        <taxon>Rhizobiaceae</taxon>
        <taxon>Rhizobium/Agrobacterium group</taxon>
        <taxon>Rhizobium</taxon>
    </lineage>
</organism>
<sequence>MTVEVEEAAPVVSRGEFRGNASEYFGIWIVNILLTIVTFGIYSAWAKVRRKRYFYGNTYLANDSFDYHATGKQIFIGRLIVFVVLAIINVLSTIFPLAGIITPILFLTILPWFVVRSLRFNARVTSYRNIRFDFTGKAWGAFVAIVLGSLVSFLSLGILAPLASRWANRYVLNHLQYGDRPFASDPRLGKLYSAWFAPAIMVFIGLLLMAIVGWLLLWPMFVGFAADIDDGTEETRMMIGVVLIYAILIPVVLVYLAAGFLYRVGVRNIVLNATRFDTAHELVSDLSRLRYLWIVTSNLAVTVVTFSLMRPWAAVREQRYVVEHTGIRIDGDIGVVMASIEASGSAISAEYMDMEGFDFGF</sequence>
<reference evidence="2" key="2">
    <citation type="submission" date="2023-07" db="EMBL/GenBank/DDBJ databases">
        <authorList>
            <person name="Shen H."/>
        </authorList>
    </citation>
    <scope>NUCLEOTIDE SEQUENCE</scope>
    <source>
        <strain evidence="2">TNR-22</strain>
    </source>
</reference>
<keyword evidence="1" id="KW-1133">Transmembrane helix</keyword>
<evidence type="ECO:0000313" key="2">
    <source>
        <dbReference type="EMBL" id="MDO6965122.1"/>
    </source>
</evidence>
<feature type="transmembrane region" description="Helical" evidence="1">
    <location>
        <begin position="195"/>
        <end position="217"/>
    </location>
</feature>
<name>A0ABT8YPA9_9HYPH</name>
<gene>
    <name evidence="2" type="ORF">Q4481_14230</name>
</gene>
<feature type="transmembrane region" description="Helical" evidence="1">
    <location>
        <begin position="139"/>
        <end position="163"/>
    </location>
</feature>
<proteinExistence type="predicted"/>
<dbReference type="Proteomes" id="UP001174932">
    <property type="component" value="Unassembled WGS sequence"/>
</dbReference>
<dbReference type="InterPro" id="IPR010295">
    <property type="entry name" value="DUF898"/>
</dbReference>
<feature type="transmembrane region" description="Helical" evidence="1">
    <location>
        <begin position="75"/>
        <end position="94"/>
    </location>
</feature>
<dbReference type="EMBL" id="JAUOZU010000009">
    <property type="protein sequence ID" value="MDO6965122.1"/>
    <property type="molecule type" value="Genomic_DNA"/>
</dbReference>
<reference evidence="2" key="1">
    <citation type="journal article" date="2015" name="Int. J. Syst. Evol. Microbiol.">
        <title>Rhizobium alvei sp. nov., isolated from a freshwater river.</title>
        <authorList>
            <person name="Sheu S.Y."/>
            <person name="Huang H.W."/>
            <person name="Young C.C."/>
            <person name="Chen W.M."/>
        </authorList>
    </citation>
    <scope>NUCLEOTIDE SEQUENCE</scope>
    <source>
        <strain evidence="2">TNR-22</strain>
    </source>
</reference>
<feature type="transmembrane region" description="Helical" evidence="1">
    <location>
        <begin position="100"/>
        <end position="118"/>
    </location>
</feature>
<keyword evidence="3" id="KW-1185">Reference proteome</keyword>
<accession>A0ABT8YPA9</accession>
<feature type="transmembrane region" description="Helical" evidence="1">
    <location>
        <begin position="25"/>
        <end position="45"/>
    </location>
</feature>
<evidence type="ECO:0000313" key="3">
    <source>
        <dbReference type="Proteomes" id="UP001174932"/>
    </source>
</evidence>